<dbReference type="InterPro" id="IPR002575">
    <property type="entry name" value="Aminoglycoside_PTrfase"/>
</dbReference>
<accession>A0AB34FSM7</accession>
<evidence type="ECO:0000313" key="2">
    <source>
        <dbReference type="EMBL" id="KAJ6442404.1"/>
    </source>
</evidence>
<keyword evidence="3" id="KW-1185">Reference proteome</keyword>
<gene>
    <name evidence="2" type="ORF">O9K51_05963</name>
</gene>
<protein>
    <recommendedName>
        <fullName evidence="1">Aminoglycoside phosphotransferase domain-containing protein</fullName>
    </recommendedName>
</protein>
<organism evidence="2 3">
    <name type="scientific">Purpureocillium lavendulum</name>
    <dbReference type="NCBI Taxonomy" id="1247861"/>
    <lineage>
        <taxon>Eukaryota</taxon>
        <taxon>Fungi</taxon>
        <taxon>Dikarya</taxon>
        <taxon>Ascomycota</taxon>
        <taxon>Pezizomycotina</taxon>
        <taxon>Sordariomycetes</taxon>
        <taxon>Hypocreomycetidae</taxon>
        <taxon>Hypocreales</taxon>
        <taxon>Ophiocordycipitaceae</taxon>
        <taxon>Purpureocillium</taxon>
    </lineage>
</organism>
<dbReference type="PANTHER" id="PTHR21310">
    <property type="entry name" value="AMINOGLYCOSIDE PHOSPHOTRANSFERASE-RELATED-RELATED"/>
    <property type="match status" value="1"/>
</dbReference>
<dbReference type="EMBL" id="JAQHRD010000004">
    <property type="protein sequence ID" value="KAJ6442404.1"/>
    <property type="molecule type" value="Genomic_DNA"/>
</dbReference>
<feature type="domain" description="Aminoglycoside phosphotransferase" evidence="1">
    <location>
        <begin position="261"/>
        <end position="358"/>
    </location>
</feature>
<name>A0AB34FSM7_9HYPO</name>
<evidence type="ECO:0000313" key="3">
    <source>
        <dbReference type="Proteomes" id="UP001163105"/>
    </source>
</evidence>
<reference evidence="2" key="1">
    <citation type="submission" date="2023-01" db="EMBL/GenBank/DDBJ databases">
        <title>The growth and conidiation of Purpureocillium lavendulum are regulated by nitrogen source and histone H3K14 acetylation.</title>
        <authorList>
            <person name="Tang P."/>
            <person name="Han J."/>
            <person name="Zhang C."/>
            <person name="Tang P."/>
            <person name="Qi F."/>
            <person name="Zhang K."/>
            <person name="Liang L."/>
        </authorList>
    </citation>
    <scope>NUCLEOTIDE SEQUENCE</scope>
    <source>
        <strain evidence="2">YMF1.00683</strain>
    </source>
</reference>
<dbReference type="AlphaFoldDB" id="A0AB34FSM7"/>
<dbReference type="InterPro" id="IPR051678">
    <property type="entry name" value="AGP_Transferase"/>
</dbReference>
<proteinExistence type="predicted"/>
<dbReference type="PANTHER" id="PTHR21310:SF37">
    <property type="entry name" value="AMINOGLYCOSIDE PHOSPHOTRANSFERASE DOMAIN-CONTAINING PROTEIN"/>
    <property type="match status" value="1"/>
</dbReference>
<dbReference type="Gene3D" id="3.90.1200.10">
    <property type="match status" value="1"/>
</dbReference>
<dbReference type="Proteomes" id="UP001163105">
    <property type="component" value="Unassembled WGS sequence"/>
</dbReference>
<evidence type="ECO:0000259" key="1">
    <source>
        <dbReference type="Pfam" id="PF01636"/>
    </source>
</evidence>
<dbReference type="Pfam" id="PF01636">
    <property type="entry name" value="APH"/>
    <property type="match status" value="1"/>
</dbReference>
<comment type="caution">
    <text evidence="2">The sequence shown here is derived from an EMBL/GenBank/DDBJ whole genome shotgun (WGS) entry which is preliminary data.</text>
</comment>
<dbReference type="InterPro" id="IPR011009">
    <property type="entry name" value="Kinase-like_dom_sf"/>
</dbReference>
<sequence length="494" mass="56595">MARQDSDNLAWDRSDALWEEAVKYARSSAVCRKVECLAEKLFGKPATLVTPLVIGGFNVLYPMRIEGLSADLLVRLPCPNQAIFPEEKTLAEAATARCISRCTHVLTPKLLNHGVDPEIGPFMVMQDLRTRRGMGQALEAPREDPNETPVLRPDIPEHELKSLYLKMAQCVLQLGQPKFARIGSLVETSPGFFEVMERPMTLNMNNMVQLSNIPKAIFPPKGTTYGTVDEWYTLLANMQMATLVFQHNDIVSSEDDCKTKYVARQVFRRLAREGRLSIFGFAEDTWSAICQDAPTTLPAPEPSGAFRLWSDDFRPANILVDDEDHILGAIDWEFAYAGPTQFILDPPWWLLLDVPEMWDAGIDDWTSAYERRLETWLSAMEEAEKDMEPGAFLLSAHMRESWTTGRFWLNYAARKSWAFDTIYWKYLDERFFGKRLIDVPMDELWKARIDLLSREEREAMEPLVQRKMKESTERVLVEWDDAEAVALLSSFLFD</sequence>
<dbReference type="SUPFAM" id="SSF56112">
    <property type="entry name" value="Protein kinase-like (PK-like)"/>
    <property type="match status" value="1"/>
</dbReference>